<evidence type="ECO:0000313" key="2">
    <source>
        <dbReference type="Proteomes" id="UP000194606"/>
    </source>
</evidence>
<reference evidence="1 2" key="1">
    <citation type="submission" date="2017-02" db="EMBL/GenBank/DDBJ databases">
        <authorList>
            <person name="Peterson S.W."/>
        </authorList>
    </citation>
    <scope>NUCLEOTIDE SEQUENCE [LARGE SCALE GENOMIC DNA]</scope>
    <source>
        <strain evidence="1">159469</strain>
    </source>
</reference>
<sequence length="100" mass="11729">MLITEEEQIKNQIGFVTQSLETLKLELKYYIRIWQGSQGLGSVDIIVAGTNTIILKIQFEWLEIRCPDVLNEKTKKEQELILETLKSNKSLKKYKVCDYY</sequence>
<name>A0A252CFP0_9LACT</name>
<protein>
    <submittedName>
        <fullName evidence="1">Uncharacterized protein</fullName>
    </submittedName>
</protein>
<organism evidence="1 2">
    <name type="scientific">Lactococcus petauri</name>
    <dbReference type="NCBI Taxonomy" id="1940789"/>
    <lineage>
        <taxon>Bacteria</taxon>
        <taxon>Bacillati</taxon>
        <taxon>Bacillota</taxon>
        <taxon>Bacilli</taxon>
        <taxon>Lactobacillales</taxon>
        <taxon>Streptococcaceae</taxon>
        <taxon>Lactococcus</taxon>
    </lineage>
</organism>
<dbReference type="AlphaFoldDB" id="A0A252CFP0"/>
<proteinExistence type="predicted"/>
<dbReference type="EMBL" id="MUIZ01000001">
    <property type="protein sequence ID" value="OUK05169.1"/>
    <property type="molecule type" value="Genomic_DNA"/>
</dbReference>
<dbReference type="RefSeq" id="WP_086581868.1">
    <property type="nucleotide sequence ID" value="NZ_MUIZ01000001.1"/>
</dbReference>
<dbReference type="Proteomes" id="UP000194606">
    <property type="component" value="Unassembled WGS sequence"/>
</dbReference>
<comment type="caution">
    <text evidence="1">The sequence shown here is derived from an EMBL/GenBank/DDBJ whole genome shotgun (WGS) entry which is preliminary data.</text>
</comment>
<gene>
    <name evidence="1" type="ORF">BZZ03_00160</name>
</gene>
<accession>A0A252CFP0</accession>
<evidence type="ECO:0000313" key="1">
    <source>
        <dbReference type="EMBL" id="OUK05169.1"/>
    </source>
</evidence>